<evidence type="ECO:0000256" key="6">
    <source>
        <dbReference type="ARBA" id="ARBA00036823"/>
    </source>
</evidence>
<evidence type="ECO:0000256" key="10">
    <source>
        <dbReference type="ARBA" id="ARBA00041912"/>
    </source>
</evidence>
<keyword evidence="2" id="KW-0202">Cytokine</keyword>
<evidence type="ECO:0000313" key="12">
    <source>
        <dbReference type="EMBL" id="VFK78904.1"/>
    </source>
</evidence>
<protein>
    <recommendedName>
        <fullName evidence="11">L-dopachrome isomerase</fullName>
        <ecNumber evidence="8">5.3.2.1</ecNumber>
        <ecNumber evidence="7">5.3.3.12</ecNumber>
    </recommendedName>
    <alternativeName>
        <fullName evidence="9">L-dopachrome tautomerase</fullName>
    </alternativeName>
    <alternativeName>
        <fullName evidence="10">Phenylpyruvate tautomerase</fullName>
    </alternativeName>
</protein>
<accession>A0A451BKV3</accession>
<dbReference type="GO" id="GO:0050178">
    <property type="term" value="F:phenylpyruvate tautomerase activity"/>
    <property type="evidence" value="ECO:0007669"/>
    <property type="project" value="UniProtKB-EC"/>
</dbReference>
<evidence type="ECO:0000256" key="5">
    <source>
        <dbReference type="ARBA" id="ARBA00036735"/>
    </source>
</evidence>
<evidence type="ECO:0000256" key="3">
    <source>
        <dbReference type="ARBA" id="ARBA00022525"/>
    </source>
</evidence>
<dbReference type="PANTHER" id="PTHR11954">
    <property type="entry name" value="D-DOPACHROME DECARBOXYLASE"/>
    <property type="match status" value="1"/>
</dbReference>
<evidence type="ECO:0000256" key="4">
    <source>
        <dbReference type="ARBA" id="ARBA00023235"/>
    </source>
</evidence>
<sequence>MPYLKIQTTVSADIAKKKSFLAKASASIAEQLGKPERYMMAAMDTDCIMTLGGGDDPSAFVELKGLDLSESQTAGLSDTICRLLLLELGIRPDRVYIIFSDIPRAMWGWDGGTF</sequence>
<evidence type="ECO:0000256" key="1">
    <source>
        <dbReference type="ARBA" id="ARBA00004613"/>
    </source>
</evidence>
<dbReference type="EC" id="5.3.3.12" evidence="7"/>
<evidence type="ECO:0000256" key="11">
    <source>
        <dbReference type="ARBA" id="ARBA00042730"/>
    </source>
</evidence>
<dbReference type="SUPFAM" id="SSF55331">
    <property type="entry name" value="Tautomerase/MIF"/>
    <property type="match status" value="1"/>
</dbReference>
<reference evidence="12" key="1">
    <citation type="submission" date="2019-02" db="EMBL/GenBank/DDBJ databases">
        <authorList>
            <person name="Gruber-Vodicka R. H."/>
            <person name="Seah K. B. B."/>
        </authorList>
    </citation>
    <scope>NUCLEOTIDE SEQUENCE</scope>
    <source>
        <strain evidence="12">BECK_S127</strain>
    </source>
</reference>
<dbReference type="Pfam" id="PF01187">
    <property type="entry name" value="MIF"/>
    <property type="match status" value="1"/>
</dbReference>
<evidence type="ECO:0000256" key="2">
    <source>
        <dbReference type="ARBA" id="ARBA00022514"/>
    </source>
</evidence>
<comment type="catalytic activity">
    <reaction evidence="5">
        <text>3-phenylpyruvate = enol-phenylpyruvate</text>
        <dbReference type="Rhea" id="RHEA:17097"/>
        <dbReference type="ChEBI" id="CHEBI:16815"/>
        <dbReference type="ChEBI" id="CHEBI:18005"/>
        <dbReference type="EC" id="5.3.2.1"/>
    </reaction>
</comment>
<keyword evidence="4" id="KW-0413">Isomerase</keyword>
<dbReference type="EC" id="5.3.2.1" evidence="8"/>
<dbReference type="InterPro" id="IPR001398">
    <property type="entry name" value="Macrophage_inhib_fac"/>
</dbReference>
<evidence type="ECO:0000256" key="7">
    <source>
        <dbReference type="ARBA" id="ARBA00038932"/>
    </source>
</evidence>
<evidence type="ECO:0000256" key="8">
    <source>
        <dbReference type="ARBA" id="ARBA00039086"/>
    </source>
</evidence>
<dbReference type="GO" id="GO:0004167">
    <property type="term" value="F:dopachrome isomerase activity"/>
    <property type="evidence" value="ECO:0007669"/>
    <property type="project" value="UniProtKB-EC"/>
</dbReference>
<organism evidence="12">
    <name type="scientific">Candidatus Kentrum sp. SD</name>
    <dbReference type="NCBI Taxonomy" id="2126332"/>
    <lineage>
        <taxon>Bacteria</taxon>
        <taxon>Pseudomonadati</taxon>
        <taxon>Pseudomonadota</taxon>
        <taxon>Gammaproteobacteria</taxon>
        <taxon>Candidatus Kentrum</taxon>
    </lineage>
</organism>
<name>A0A451BKV3_9GAMM</name>
<comment type="subcellular location">
    <subcellularLocation>
        <location evidence="1">Secreted</location>
    </subcellularLocation>
</comment>
<dbReference type="AlphaFoldDB" id="A0A451BKV3"/>
<dbReference type="Gene3D" id="3.30.429.10">
    <property type="entry name" value="Macrophage Migration Inhibitory Factor"/>
    <property type="match status" value="1"/>
</dbReference>
<evidence type="ECO:0000256" key="9">
    <source>
        <dbReference type="ARBA" id="ARBA00041631"/>
    </source>
</evidence>
<dbReference type="EMBL" id="CAADHB010000029">
    <property type="protein sequence ID" value="VFK78904.1"/>
    <property type="molecule type" value="Genomic_DNA"/>
</dbReference>
<dbReference type="PANTHER" id="PTHR11954:SF6">
    <property type="entry name" value="MACROPHAGE MIGRATION INHIBITORY FACTOR"/>
    <property type="match status" value="1"/>
</dbReference>
<dbReference type="GO" id="GO:0005125">
    <property type="term" value="F:cytokine activity"/>
    <property type="evidence" value="ECO:0007669"/>
    <property type="project" value="UniProtKB-KW"/>
</dbReference>
<gene>
    <name evidence="12" type="ORF">BECKSD772D_GA0070982_102912</name>
</gene>
<comment type="catalytic activity">
    <reaction evidence="6">
        <text>L-dopachrome = 5,6-dihydroxyindole-2-carboxylate</text>
        <dbReference type="Rhea" id="RHEA:13041"/>
        <dbReference type="ChEBI" id="CHEBI:16875"/>
        <dbReference type="ChEBI" id="CHEBI:57509"/>
        <dbReference type="EC" id="5.3.3.12"/>
    </reaction>
</comment>
<dbReference type="InterPro" id="IPR014347">
    <property type="entry name" value="Tautomerase/MIF_sf"/>
</dbReference>
<dbReference type="GO" id="GO:0005615">
    <property type="term" value="C:extracellular space"/>
    <property type="evidence" value="ECO:0007669"/>
    <property type="project" value="UniProtKB-KW"/>
</dbReference>
<proteinExistence type="predicted"/>
<keyword evidence="3" id="KW-0964">Secreted</keyword>